<dbReference type="EMBL" id="CH479188">
    <property type="protein sequence ID" value="EDW40162.1"/>
    <property type="molecule type" value="Genomic_DNA"/>
</dbReference>
<gene>
    <name evidence="4" type="primary">Dper\GL25112</name>
    <name evidence="4" type="ORF">Dper_GL25112</name>
</gene>
<dbReference type="InterPro" id="IPR002557">
    <property type="entry name" value="Chitin-bd_dom"/>
</dbReference>
<feature type="compositionally biased region" description="Polar residues" evidence="1">
    <location>
        <begin position="103"/>
        <end position="120"/>
    </location>
</feature>
<dbReference type="InterPro" id="IPR036508">
    <property type="entry name" value="Chitin-bd_dom_sf"/>
</dbReference>
<dbReference type="HOGENOM" id="CLU_781361_0_0_1"/>
<dbReference type="Pfam" id="PF01607">
    <property type="entry name" value="CBM_14"/>
    <property type="match status" value="2"/>
</dbReference>
<dbReference type="GO" id="GO:0008061">
    <property type="term" value="F:chitin binding"/>
    <property type="evidence" value="ECO:0007669"/>
    <property type="project" value="InterPro"/>
</dbReference>
<dbReference type="AlphaFoldDB" id="B4GQX7"/>
<keyword evidence="5" id="KW-1185">Reference proteome</keyword>
<dbReference type="PROSITE" id="PS50940">
    <property type="entry name" value="CHIT_BIND_II"/>
    <property type="match status" value="2"/>
</dbReference>
<evidence type="ECO:0000259" key="3">
    <source>
        <dbReference type="PROSITE" id="PS50940"/>
    </source>
</evidence>
<evidence type="ECO:0000256" key="2">
    <source>
        <dbReference type="SAM" id="SignalP"/>
    </source>
</evidence>
<feature type="compositionally biased region" description="Low complexity" evidence="1">
    <location>
        <begin position="37"/>
        <end position="48"/>
    </location>
</feature>
<feature type="signal peptide" evidence="2">
    <location>
        <begin position="1"/>
        <end position="22"/>
    </location>
</feature>
<dbReference type="STRING" id="7234.B4GQX7"/>
<name>B4GQX7_DROPE</name>
<protein>
    <submittedName>
        <fullName evidence="4">GL25112</fullName>
    </submittedName>
</protein>
<feature type="compositionally biased region" description="Low complexity" evidence="1">
    <location>
        <begin position="121"/>
        <end position="137"/>
    </location>
</feature>
<feature type="domain" description="Chitin-binding type-2" evidence="3">
    <location>
        <begin position="304"/>
        <end position="355"/>
    </location>
</feature>
<dbReference type="SUPFAM" id="SSF57625">
    <property type="entry name" value="Invertebrate chitin-binding proteins"/>
    <property type="match status" value="2"/>
</dbReference>
<evidence type="ECO:0000256" key="1">
    <source>
        <dbReference type="SAM" id="MobiDB-lite"/>
    </source>
</evidence>
<dbReference type="SMR" id="B4GQX7"/>
<sequence length="355" mass="36913">MVPVVWIFISLQLMLLATSLNARRCVRPTSTSVAPGTTSKPTSTTPNPTDDDSMETSLGTTDTSTPGPTDDDPTDASSDPSGETTDAPSDPSEETTEAPSDPSGETTGSPSDPSGETTDAPSGPSGETTGSPSDPSGETTDAPSDPSGETTGSFSDPSEETTIAQSDPSDESTDTPPTTKAPPNIDATAVCQAYPTAHYLQYPYDCHMFIQCDVALLAVVTLTTVAVLVGAADPECVYRKLRGLSPHWPNPTSCSSYYRCSAKGTVRALTCPAGKEYNPKNGKCATAGRGLCKLSFVAPLSVATNVCTDEVTGAFLPKSGFCGEYYICDDQQAYAQKCSAGSVFNNTLRSLHSGY</sequence>
<dbReference type="eggNOG" id="ENOG502SE4V">
    <property type="taxonomic scope" value="Eukaryota"/>
</dbReference>
<evidence type="ECO:0000313" key="5">
    <source>
        <dbReference type="Proteomes" id="UP000008744"/>
    </source>
</evidence>
<feature type="compositionally biased region" description="Polar residues" evidence="1">
    <location>
        <begin position="138"/>
        <end position="165"/>
    </location>
</feature>
<feature type="region of interest" description="Disordered" evidence="1">
    <location>
        <begin position="28"/>
        <end position="185"/>
    </location>
</feature>
<organism evidence="5">
    <name type="scientific">Drosophila persimilis</name>
    <name type="common">Fruit fly</name>
    <dbReference type="NCBI Taxonomy" id="7234"/>
    <lineage>
        <taxon>Eukaryota</taxon>
        <taxon>Metazoa</taxon>
        <taxon>Ecdysozoa</taxon>
        <taxon>Arthropoda</taxon>
        <taxon>Hexapoda</taxon>
        <taxon>Insecta</taxon>
        <taxon>Pterygota</taxon>
        <taxon>Neoptera</taxon>
        <taxon>Endopterygota</taxon>
        <taxon>Diptera</taxon>
        <taxon>Brachycera</taxon>
        <taxon>Muscomorpha</taxon>
        <taxon>Ephydroidea</taxon>
        <taxon>Drosophilidae</taxon>
        <taxon>Drosophila</taxon>
        <taxon>Sophophora</taxon>
    </lineage>
</organism>
<feature type="compositionally biased region" description="Low complexity" evidence="1">
    <location>
        <begin position="59"/>
        <end position="68"/>
    </location>
</feature>
<dbReference type="GO" id="GO:0005576">
    <property type="term" value="C:extracellular region"/>
    <property type="evidence" value="ECO:0007669"/>
    <property type="project" value="InterPro"/>
</dbReference>
<dbReference type="PhylomeDB" id="B4GQX7"/>
<dbReference type="OrthoDB" id="6020543at2759"/>
<dbReference type="Gene3D" id="2.170.140.10">
    <property type="entry name" value="Chitin binding domain"/>
    <property type="match status" value="2"/>
</dbReference>
<accession>B4GQX7</accession>
<keyword evidence="2" id="KW-0732">Signal</keyword>
<feature type="domain" description="Chitin-binding type-2" evidence="3">
    <location>
        <begin position="233"/>
        <end position="294"/>
    </location>
</feature>
<dbReference type="Proteomes" id="UP000008744">
    <property type="component" value="Unassembled WGS sequence"/>
</dbReference>
<evidence type="ECO:0000313" key="4">
    <source>
        <dbReference type="EMBL" id="EDW40162.1"/>
    </source>
</evidence>
<proteinExistence type="predicted"/>
<feature type="chain" id="PRO_5002807443" evidence="2">
    <location>
        <begin position="23"/>
        <end position="355"/>
    </location>
</feature>
<dbReference type="SMART" id="SM00494">
    <property type="entry name" value="ChtBD2"/>
    <property type="match status" value="2"/>
</dbReference>
<reference evidence="4 5" key="1">
    <citation type="journal article" date="2007" name="Nature">
        <title>Evolution of genes and genomes on the Drosophila phylogeny.</title>
        <authorList>
            <consortium name="Drosophila 12 Genomes Consortium"/>
            <person name="Clark A.G."/>
            <person name="Eisen M.B."/>
            <person name="Smith D.R."/>
            <person name="Bergman C.M."/>
            <person name="Oliver B."/>
            <person name="Markow T.A."/>
            <person name="Kaufman T.C."/>
            <person name="Kellis M."/>
            <person name="Gelbart W."/>
            <person name="Iyer V.N."/>
            <person name="Pollard D.A."/>
            <person name="Sackton T.B."/>
            <person name="Larracuente A.M."/>
            <person name="Singh N.D."/>
            <person name="Abad J.P."/>
            <person name="Abt D.N."/>
            <person name="Adryan B."/>
            <person name="Aguade M."/>
            <person name="Akashi H."/>
            <person name="Anderson W.W."/>
            <person name="Aquadro C.F."/>
            <person name="Ardell D.H."/>
            <person name="Arguello R."/>
            <person name="Artieri C.G."/>
            <person name="Barbash D.A."/>
            <person name="Barker D."/>
            <person name="Barsanti P."/>
            <person name="Batterham P."/>
            <person name="Batzoglou S."/>
            <person name="Begun D."/>
            <person name="Bhutkar A."/>
            <person name="Blanco E."/>
            <person name="Bosak S.A."/>
            <person name="Bradley R.K."/>
            <person name="Brand A.D."/>
            <person name="Brent M.R."/>
            <person name="Brooks A.N."/>
            <person name="Brown R.H."/>
            <person name="Butlin R.K."/>
            <person name="Caggese C."/>
            <person name="Calvi B.R."/>
            <person name="Bernardo de Carvalho A."/>
            <person name="Caspi A."/>
            <person name="Castrezana S."/>
            <person name="Celniker S.E."/>
            <person name="Chang J.L."/>
            <person name="Chapple C."/>
            <person name="Chatterji S."/>
            <person name="Chinwalla A."/>
            <person name="Civetta A."/>
            <person name="Clifton S.W."/>
            <person name="Comeron J.M."/>
            <person name="Costello J.C."/>
            <person name="Coyne J.A."/>
            <person name="Daub J."/>
            <person name="David R.G."/>
            <person name="Delcher A.L."/>
            <person name="Delehaunty K."/>
            <person name="Do C.B."/>
            <person name="Ebling H."/>
            <person name="Edwards K."/>
            <person name="Eickbush T."/>
            <person name="Evans J.D."/>
            <person name="Filipski A."/>
            <person name="Findeiss S."/>
            <person name="Freyhult E."/>
            <person name="Fulton L."/>
            <person name="Fulton R."/>
            <person name="Garcia A.C."/>
            <person name="Gardiner A."/>
            <person name="Garfield D.A."/>
            <person name="Garvin B.E."/>
            <person name="Gibson G."/>
            <person name="Gilbert D."/>
            <person name="Gnerre S."/>
            <person name="Godfrey J."/>
            <person name="Good R."/>
            <person name="Gotea V."/>
            <person name="Gravely B."/>
            <person name="Greenberg A.J."/>
            <person name="Griffiths-Jones S."/>
            <person name="Gross S."/>
            <person name="Guigo R."/>
            <person name="Gustafson E.A."/>
            <person name="Haerty W."/>
            <person name="Hahn M.W."/>
            <person name="Halligan D.L."/>
            <person name="Halpern A.L."/>
            <person name="Halter G.M."/>
            <person name="Han M.V."/>
            <person name="Heger A."/>
            <person name="Hillier L."/>
            <person name="Hinrichs A.S."/>
            <person name="Holmes I."/>
            <person name="Hoskins R.A."/>
            <person name="Hubisz M.J."/>
            <person name="Hultmark D."/>
            <person name="Huntley M.A."/>
            <person name="Jaffe D.B."/>
            <person name="Jagadeeshan S."/>
            <person name="Jeck W.R."/>
            <person name="Johnson J."/>
            <person name="Jones C.D."/>
            <person name="Jordan W.C."/>
            <person name="Karpen G.H."/>
            <person name="Kataoka E."/>
            <person name="Keightley P.D."/>
            <person name="Kheradpour P."/>
            <person name="Kirkness E.F."/>
            <person name="Koerich L.B."/>
            <person name="Kristiansen K."/>
            <person name="Kudrna D."/>
            <person name="Kulathinal R.J."/>
            <person name="Kumar S."/>
            <person name="Kwok R."/>
            <person name="Lander E."/>
            <person name="Langley C.H."/>
            <person name="Lapoint R."/>
            <person name="Lazzaro B.P."/>
            <person name="Lee S.J."/>
            <person name="Levesque L."/>
            <person name="Li R."/>
            <person name="Lin C.F."/>
            <person name="Lin M.F."/>
            <person name="Lindblad-Toh K."/>
            <person name="Llopart A."/>
            <person name="Long M."/>
            <person name="Low L."/>
            <person name="Lozovsky E."/>
            <person name="Lu J."/>
            <person name="Luo M."/>
            <person name="Machado C.A."/>
            <person name="Makalowski W."/>
            <person name="Marzo M."/>
            <person name="Matsuda M."/>
            <person name="Matzkin L."/>
            <person name="McAllister B."/>
            <person name="McBride C.S."/>
            <person name="McKernan B."/>
            <person name="McKernan K."/>
            <person name="Mendez-Lago M."/>
            <person name="Minx P."/>
            <person name="Mollenhauer M.U."/>
            <person name="Montooth K."/>
            <person name="Mount S.M."/>
            <person name="Mu X."/>
            <person name="Myers E."/>
            <person name="Negre B."/>
            <person name="Newfeld S."/>
            <person name="Nielsen R."/>
            <person name="Noor M.A."/>
            <person name="O'Grady P."/>
            <person name="Pachter L."/>
            <person name="Papaceit M."/>
            <person name="Parisi M.J."/>
            <person name="Parisi M."/>
            <person name="Parts L."/>
            <person name="Pedersen J.S."/>
            <person name="Pesole G."/>
            <person name="Phillippy A.M."/>
            <person name="Ponting C.P."/>
            <person name="Pop M."/>
            <person name="Porcelli D."/>
            <person name="Powell J.R."/>
            <person name="Prohaska S."/>
            <person name="Pruitt K."/>
            <person name="Puig M."/>
            <person name="Quesneville H."/>
            <person name="Ram K.R."/>
            <person name="Rand D."/>
            <person name="Rasmussen M.D."/>
            <person name="Reed L.K."/>
            <person name="Reenan R."/>
            <person name="Reily A."/>
            <person name="Remington K.A."/>
            <person name="Rieger T.T."/>
            <person name="Ritchie M.G."/>
            <person name="Robin C."/>
            <person name="Rogers Y.H."/>
            <person name="Rohde C."/>
            <person name="Rozas J."/>
            <person name="Rubenfield M.J."/>
            <person name="Ruiz A."/>
            <person name="Russo S."/>
            <person name="Salzberg S.L."/>
            <person name="Sanchez-Gracia A."/>
            <person name="Saranga D.J."/>
            <person name="Sato H."/>
            <person name="Schaeffer S.W."/>
            <person name="Schatz M.C."/>
            <person name="Schlenke T."/>
            <person name="Schwartz R."/>
            <person name="Segarra C."/>
            <person name="Singh R.S."/>
            <person name="Sirot L."/>
            <person name="Sirota M."/>
            <person name="Sisneros N.B."/>
            <person name="Smith C.D."/>
            <person name="Smith T.F."/>
            <person name="Spieth J."/>
            <person name="Stage D.E."/>
            <person name="Stark A."/>
            <person name="Stephan W."/>
            <person name="Strausberg R.L."/>
            <person name="Strempel S."/>
            <person name="Sturgill D."/>
            <person name="Sutton G."/>
            <person name="Sutton G.G."/>
            <person name="Tao W."/>
            <person name="Teichmann S."/>
            <person name="Tobari Y.N."/>
            <person name="Tomimura Y."/>
            <person name="Tsolas J.M."/>
            <person name="Valente V.L."/>
            <person name="Venter E."/>
            <person name="Venter J.C."/>
            <person name="Vicario S."/>
            <person name="Vieira F.G."/>
            <person name="Vilella A.J."/>
            <person name="Villasante A."/>
            <person name="Walenz B."/>
            <person name="Wang J."/>
            <person name="Wasserman M."/>
            <person name="Watts T."/>
            <person name="Wilson D."/>
            <person name="Wilson R.K."/>
            <person name="Wing R.A."/>
            <person name="Wolfner M.F."/>
            <person name="Wong A."/>
            <person name="Wong G.K."/>
            <person name="Wu C.I."/>
            <person name="Wu G."/>
            <person name="Yamamoto D."/>
            <person name="Yang H.P."/>
            <person name="Yang S.P."/>
            <person name="Yorke J.A."/>
            <person name="Yoshida K."/>
            <person name="Zdobnov E."/>
            <person name="Zhang P."/>
            <person name="Zhang Y."/>
            <person name="Zimin A.V."/>
            <person name="Baldwin J."/>
            <person name="Abdouelleil A."/>
            <person name="Abdulkadir J."/>
            <person name="Abebe A."/>
            <person name="Abera B."/>
            <person name="Abreu J."/>
            <person name="Acer S.C."/>
            <person name="Aftuck L."/>
            <person name="Alexander A."/>
            <person name="An P."/>
            <person name="Anderson E."/>
            <person name="Anderson S."/>
            <person name="Arachi H."/>
            <person name="Azer M."/>
            <person name="Bachantsang P."/>
            <person name="Barry A."/>
            <person name="Bayul T."/>
            <person name="Berlin A."/>
            <person name="Bessette D."/>
            <person name="Bloom T."/>
            <person name="Blye J."/>
            <person name="Boguslavskiy L."/>
            <person name="Bonnet C."/>
            <person name="Boukhgalter B."/>
            <person name="Bourzgui I."/>
            <person name="Brown A."/>
            <person name="Cahill P."/>
            <person name="Channer S."/>
            <person name="Cheshatsang Y."/>
            <person name="Chuda L."/>
            <person name="Citroen M."/>
            <person name="Collymore A."/>
            <person name="Cooke P."/>
            <person name="Costello M."/>
            <person name="D'Aco K."/>
            <person name="Daza R."/>
            <person name="De Haan G."/>
            <person name="DeGray S."/>
            <person name="DeMaso C."/>
            <person name="Dhargay N."/>
            <person name="Dooley K."/>
            <person name="Dooley E."/>
            <person name="Doricent M."/>
            <person name="Dorje P."/>
            <person name="Dorjee K."/>
            <person name="Dupes A."/>
            <person name="Elong R."/>
            <person name="Falk J."/>
            <person name="Farina A."/>
            <person name="Faro S."/>
            <person name="Ferguson D."/>
            <person name="Fisher S."/>
            <person name="Foley C.D."/>
            <person name="Franke A."/>
            <person name="Friedrich D."/>
            <person name="Gadbois L."/>
            <person name="Gearin G."/>
            <person name="Gearin C.R."/>
            <person name="Giannoukos G."/>
            <person name="Goode T."/>
            <person name="Graham J."/>
            <person name="Grandbois E."/>
            <person name="Grewal S."/>
            <person name="Gyaltsen K."/>
            <person name="Hafez N."/>
            <person name="Hagos B."/>
            <person name="Hall J."/>
            <person name="Henson C."/>
            <person name="Hollinger A."/>
            <person name="Honan T."/>
            <person name="Huard M.D."/>
            <person name="Hughes L."/>
            <person name="Hurhula B."/>
            <person name="Husby M.E."/>
            <person name="Kamat A."/>
            <person name="Kanga B."/>
            <person name="Kashin S."/>
            <person name="Khazanovich D."/>
            <person name="Kisner P."/>
            <person name="Lance K."/>
            <person name="Lara M."/>
            <person name="Lee W."/>
            <person name="Lennon N."/>
            <person name="Letendre F."/>
            <person name="LeVine R."/>
            <person name="Lipovsky A."/>
            <person name="Liu X."/>
            <person name="Liu J."/>
            <person name="Liu S."/>
            <person name="Lokyitsang T."/>
            <person name="Lokyitsang Y."/>
            <person name="Lubonja R."/>
            <person name="Lui A."/>
            <person name="MacDonald P."/>
            <person name="Magnisalis V."/>
            <person name="Maru K."/>
            <person name="Matthews C."/>
            <person name="McCusker W."/>
            <person name="McDonough S."/>
            <person name="Mehta T."/>
            <person name="Meldrim J."/>
            <person name="Meneus L."/>
            <person name="Mihai O."/>
            <person name="Mihalev A."/>
            <person name="Mihova T."/>
            <person name="Mittelman R."/>
            <person name="Mlenga V."/>
            <person name="Montmayeur A."/>
            <person name="Mulrain L."/>
            <person name="Navidi A."/>
            <person name="Naylor J."/>
            <person name="Negash T."/>
            <person name="Nguyen T."/>
            <person name="Nguyen N."/>
            <person name="Nicol R."/>
            <person name="Norbu C."/>
            <person name="Norbu N."/>
            <person name="Novod N."/>
            <person name="O'Neill B."/>
            <person name="Osman S."/>
            <person name="Markiewicz E."/>
            <person name="Oyono O.L."/>
            <person name="Patti C."/>
            <person name="Phunkhang P."/>
            <person name="Pierre F."/>
            <person name="Priest M."/>
            <person name="Raghuraman S."/>
            <person name="Rege F."/>
            <person name="Reyes R."/>
            <person name="Rise C."/>
            <person name="Rogov P."/>
            <person name="Ross K."/>
            <person name="Ryan E."/>
            <person name="Settipalli S."/>
            <person name="Shea T."/>
            <person name="Sherpa N."/>
            <person name="Shi L."/>
            <person name="Shih D."/>
            <person name="Sparrow T."/>
            <person name="Spaulding J."/>
            <person name="Stalker J."/>
            <person name="Stange-Thomann N."/>
            <person name="Stavropoulos S."/>
            <person name="Stone C."/>
            <person name="Strader C."/>
            <person name="Tesfaye S."/>
            <person name="Thomson T."/>
            <person name="Thoulutsang Y."/>
            <person name="Thoulutsang D."/>
            <person name="Topham K."/>
            <person name="Topping I."/>
            <person name="Tsamla T."/>
            <person name="Vassiliev H."/>
            <person name="Vo A."/>
            <person name="Wangchuk T."/>
            <person name="Wangdi T."/>
            <person name="Weiand M."/>
            <person name="Wilkinson J."/>
            <person name="Wilson A."/>
            <person name="Yadav S."/>
            <person name="Young G."/>
            <person name="Yu Q."/>
            <person name="Zembek L."/>
            <person name="Zhong D."/>
            <person name="Zimmer A."/>
            <person name="Zwirko Z."/>
            <person name="Jaffe D.B."/>
            <person name="Alvarez P."/>
            <person name="Brockman W."/>
            <person name="Butler J."/>
            <person name="Chin C."/>
            <person name="Gnerre S."/>
            <person name="Grabherr M."/>
            <person name="Kleber M."/>
            <person name="Mauceli E."/>
            <person name="MacCallum I."/>
        </authorList>
    </citation>
    <scope>NUCLEOTIDE SEQUENCE [LARGE SCALE GENOMIC DNA]</scope>
    <source>
        <strain evidence="5">MSH-3 / Tucson 14011-0111.49</strain>
    </source>
</reference>